<dbReference type="AlphaFoldDB" id="K1WMU0"/>
<protein>
    <recommendedName>
        <fullName evidence="3">SprT-like domain-containing protein</fullName>
    </recommendedName>
</protein>
<evidence type="ECO:0000313" key="1">
    <source>
        <dbReference type="EMBL" id="EKD19030.1"/>
    </source>
</evidence>
<dbReference type="KEGG" id="mbe:MBM_02267"/>
<evidence type="ECO:0000313" key="2">
    <source>
        <dbReference type="Proteomes" id="UP000006753"/>
    </source>
</evidence>
<keyword evidence="2" id="KW-1185">Reference proteome</keyword>
<dbReference type="EMBL" id="JH921431">
    <property type="protein sequence ID" value="EKD19030.1"/>
    <property type="molecule type" value="Genomic_DNA"/>
</dbReference>
<accession>K1WMU0</accession>
<reference evidence="1 2" key="1">
    <citation type="journal article" date="2012" name="BMC Genomics">
        <title>Sequencing the genome of Marssonina brunnea reveals fungus-poplar co-evolution.</title>
        <authorList>
            <person name="Zhu S."/>
            <person name="Cao Y.-Z."/>
            <person name="Jiang C."/>
            <person name="Tan B.-Y."/>
            <person name="Wang Z."/>
            <person name="Feng S."/>
            <person name="Zhang L."/>
            <person name="Su X.-H."/>
            <person name="Brejova B."/>
            <person name="Vinar T."/>
            <person name="Xu M."/>
            <person name="Wang M.-X."/>
            <person name="Zhang S.-G."/>
            <person name="Huang M.-R."/>
            <person name="Wu R."/>
            <person name="Zhou Y."/>
        </authorList>
    </citation>
    <scope>NUCLEOTIDE SEQUENCE [LARGE SCALE GENOMIC DNA]</scope>
    <source>
        <strain evidence="1 2">MB_m1</strain>
    </source>
</reference>
<dbReference type="GeneID" id="18758202"/>
<sequence length="248" mass="27754">MNHPKFLDSLLFPQAKRYTVRDLSISLTTNAATRLANRLSQHELETLQGPVPDIGNEYDLTRLASSFFPLFDKAFFFGVLRRGMHPSLPILTYNSADQDEGFYSHTQRQIQLNLNVEPPHGTSVGQRQLCVLLHEMLHAFLEIYSCGCRECRKRAAAGAGMGVGESGHGKEWCSAMSALQGALQDGVRWDVDCGIQVSVAIEVRASGWGPRGDLLRRWGVDEEQLSQDIEGMVGVTVQRRIFAFLWMK</sequence>
<dbReference type="OrthoDB" id="5236983at2759"/>
<dbReference type="InParanoid" id="K1WMU0"/>
<dbReference type="Proteomes" id="UP000006753">
    <property type="component" value="Unassembled WGS sequence"/>
</dbReference>
<evidence type="ECO:0008006" key="3">
    <source>
        <dbReference type="Google" id="ProtNLM"/>
    </source>
</evidence>
<organism evidence="1 2">
    <name type="scientific">Marssonina brunnea f. sp. multigermtubi (strain MB_m1)</name>
    <name type="common">Marssonina leaf spot fungus</name>
    <dbReference type="NCBI Taxonomy" id="1072389"/>
    <lineage>
        <taxon>Eukaryota</taxon>
        <taxon>Fungi</taxon>
        <taxon>Dikarya</taxon>
        <taxon>Ascomycota</taxon>
        <taxon>Pezizomycotina</taxon>
        <taxon>Leotiomycetes</taxon>
        <taxon>Helotiales</taxon>
        <taxon>Drepanopezizaceae</taxon>
        <taxon>Drepanopeziza</taxon>
    </lineage>
</organism>
<proteinExistence type="predicted"/>
<name>K1WMU0_MARBU</name>
<dbReference type="HOGENOM" id="CLU_1120361_0_0_1"/>
<gene>
    <name evidence="1" type="ORF">MBM_02267</name>
</gene>